<dbReference type="InterPro" id="IPR050469">
    <property type="entry name" value="Diguanylate_Cyclase"/>
</dbReference>
<dbReference type="GO" id="GO:0052621">
    <property type="term" value="F:diguanylate cyclase activity"/>
    <property type="evidence" value="ECO:0007669"/>
    <property type="project" value="UniProtKB-EC"/>
</dbReference>
<dbReference type="Gene3D" id="3.30.70.270">
    <property type="match status" value="1"/>
</dbReference>
<evidence type="ECO:0000313" key="5">
    <source>
        <dbReference type="EMBL" id="BBF91961.1"/>
    </source>
</evidence>
<dbReference type="RefSeq" id="WP_126397583.1">
    <property type="nucleotide sequence ID" value="NZ_AP018907.1"/>
</dbReference>
<dbReference type="PANTHER" id="PTHR45138">
    <property type="entry name" value="REGULATORY COMPONENTS OF SENSORY TRANSDUCTION SYSTEM"/>
    <property type="match status" value="1"/>
</dbReference>
<dbReference type="GO" id="GO:0005886">
    <property type="term" value="C:plasma membrane"/>
    <property type="evidence" value="ECO:0007669"/>
    <property type="project" value="TreeGrafter"/>
</dbReference>
<evidence type="ECO:0000256" key="2">
    <source>
        <dbReference type="ARBA" id="ARBA00034247"/>
    </source>
</evidence>
<dbReference type="SUPFAM" id="SSF55073">
    <property type="entry name" value="Nucleotide cyclase"/>
    <property type="match status" value="1"/>
</dbReference>
<dbReference type="KEGG" id="blag:BLTE_06460"/>
<dbReference type="GO" id="GO:1902201">
    <property type="term" value="P:negative regulation of bacterial-type flagellum-dependent cell motility"/>
    <property type="evidence" value="ECO:0007669"/>
    <property type="project" value="TreeGrafter"/>
</dbReference>
<dbReference type="InterPro" id="IPR043128">
    <property type="entry name" value="Rev_trsase/Diguanyl_cyclase"/>
</dbReference>
<dbReference type="PROSITE" id="PS50887">
    <property type="entry name" value="GGDEF"/>
    <property type="match status" value="1"/>
</dbReference>
<comment type="catalytic activity">
    <reaction evidence="2">
        <text>2 GTP = 3',3'-c-di-GMP + 2 diphosphate</text>
        <dbReference type="Rhea" id="RHEA:24898"/>
        <dbReference type="ChEBI" id="CHEBI:33019"/>
        <dbReference type="ChEBI" id="CHEBI:37565"/>
        <dbReference type="ChEBI" id="CHEBI:58805"/>
        <dbReference type="EC" id="2.7.7.65"/>
    </reaction>
</comment>
<feature type="domain" description="GGDEF" evidence="4">
    <location>
        <begin position="208"/>
        <end position="343"/>
    </location>
</feature>
<dbReference type="AlphaFoldDB" id="A0A348FXC8"/>
<dbReference type="Pfam" id="PF00990">
    <property type="entry name" value="GGDEF"/>
    <property type="match status" value="1"/>
</dbReference>
<dbReference type="InterPro" id="IPR000160">
    <property type="entry name" value="GGDEF_dom"/>
</dbReference>
<protein>
    <recommendedName>
        <fullName evidence="1">diguanylate cyclase</fullName>
        <ecNumber evidence="1">2.7.7.65</ecNumber>
    </recommendedName>
</protein>
<evidence type="ECO:0000313" key="6">
    <source>
        <dbReference type="Proteomes" id="UP000266934"/>
    </source>
</evidence>
<dbReference type="FunFam" id="3.30.70.270:FF:000001">
    <property type="entry name" value="Diguanylate cyclase domain protein"/>
    <property type="match status" value="1"/>
</dbReference>
<dbReference type="OrthoDB" id="9812260at2"/>
<evidence type="ECO:0000259" key="4">
    <source>
        <dbReference type="PROSITE" id="PS50887"/>
    </source>
</evidence>
<accession>A0A348FXC8</accession>
<dbReference type="EC" id="2.7.7.65" evidence="1"/>
<gene>
    <name evidence="5" type="ORF">BLTE_06460</name>
</gene>
<dbReference type="Proteomes" id="UP000266934">
    <property type="component" value="Chromosome"/>
</dbReference>
<dbReference type="NCBIfam" id="TIGR00254">
    <property type="entry name" value="GGDEF"/>
    <property type="match status" value="1"/>
</dbReference>
<name>A0A348FXC8_9HYPH</name>
<proteinExistence type="predicted"/>
<dbReference type="PANTHER" id="PTHR45138:SF9">
    <property type="entry name" value="DIGUANYLATE CYCLASE DGCM-RELATED"/>
    <property type="match status" value="1"/>
</dbReference>
<dbReference type="SMART" id="SM00267">
    <property type="entry name" value="GGDEF"/>
    <property type="match status" value="1"/>
</dbReference>
<evidence type="ECO:0000256" key="1">
    <source>
        <dbReference type="ARBA" id="ARBA00012528"/>
    </source>
</evidence>
<dbReference type="InterPro" id="IPR029787">
    <property type="entry name" value="Nucleotide_cyclase"/>
</dbReference>
<reference evidence="5 6" key="1">
    <citation type="submission" date="2018-08" db="EMBL/GenBank/DDBJ databases">
        <title>Complete genome sequencing of Blastochloris tepida GI.</title>
        <authorList>
            <person name="Tsukatani Y."/>
            <person name="Mori H."/>
        </authorList>
    </citation>
    <scope>NUCLEOTIDE SEQUENCE [LARGE SCALE GENOMIC DNA]</scope>
    <source>
        <strain evidence="5 6">GI</strain>
    </source>
</reference>
<feature type="region of interest" description="Disordered" evidence="3">
    <location>
        <begin position="339"/>
        <end position="359"/>
    </location>
</feature>
<organism evidence="5 6">
    <name type="scientific">Blastochloris tepida</name>
    <dbReference type="NCBI Taxonomy" id="2233851"/>
    <lineage>
        <taxon>Bacteria</taxon>
        <taxon>Pseudomonadati</taxon>
        <taxon>Pseudomonadota</taxon>
        <taxon>Alphaproteobacteria</taxon>
        <taxon>Hyphomicrobiales</taxon>
        <taxon>Blastochloridaceae</taxon>
        <taxon>Blastochloris</taxon>
    </lineage>
</organism>
<dbReference type="EMBL" id="AP018907">
    <property type="protein sequence ID" value="BBF91961.1"/>
    <property type="molecule type" value="Genomic_DNA"/>
</dbReference>
<keyword evidence="6" id="KW-1185">Reference proteome</keyword>
<sequence>MAPASRDHNYTLSLAQAAIQWIRENGLPADPPSFELWYVYFTRLVPQLNRDVDDILARNGTITAADSDALYAQHLVSSPDRDRVGVIGENVNGEMSRIAAILDGAVVAAQRCDHTLIDLDAWISRADDRTSLKAVIDRLSTTTRAVIEENRAHRTALEAARGSIAQMHDDLAAMQIESRTDPLTSLANRKHFDWALDAAIARAATARQPLSLLMCDVDHFKSFNDTWGHAVGDDVLRLIAREIRHITRASDVAARYGGEEFAIICTDTALAEGATVAERLRASVFRRDIVQRSTGIVLGKVTVSVGLAELRAGDTARELIERADACLYAAKRLGRNRVIKHDPDDTAGSRHDPARNDPG</sequence>
<dbReference type="GO" id="GO:0043709">
    <property type="term" value="P:cell adhesion involved in single-species biofilm formation"/>
    <property type="evidence" value="ECO:0007669"/>
    <property type="project" value="TreeGrafter"/>
</dbReference>
<evidence type="ECO:0000256" key="3">
    <source>
        <dbReference type="SAM" id="MobiDB-lite"/>
    </source>
</evidence>
<dbReference type="CDD" id="cd01949">
    <property type="entry name" value="GGDEF"/>
    <property type="match status" value="1"/>
</dbReference>